<keyword evidence="1" id="KW-0677">Repeat</keyword>
<dbReference type="GeneID" id="20714856"/>
<dbReference type="eggNOG" id="KOG4177">
    <property type="taxonomic scope" value="Eukaryota"/>
</dbReference>
<gene>
    <name evidence="5" type="ORF">TOT_020000732</name>
</gene>
<evidence type="ECO:0000313" key="6">
    <source>
        <dbReference type="Proteomes" id="UP000003786"/>
    </source>
</evidence>
<dbReference type="Pfam" id="PF12796">
    <property type="entry name" value="Ank_2"/>
    <property type="match status" value="1"/>
</dbReference>
<dbReference type="OMA" id="ECAIFLI"/>
<keyword evidence="5" id="KW-0418">Kinase</keyword>
<dbReference type="RefSeq" id="XP_009690777.1">
    <property type="nucleotide sequence ID" value="XM_009692482.1"/>
</dbReference>
<dbReference type="PROSITE" id="PS50297">
    <property type="entry name" value="ANK_REP_REGION"/>
    <property type="match status" value="2"/>
</dbReference>
<feature type="repeat" description="ANK" evidence="3">
    <location>
        <begin position="153"/>
        <end position="185"/>
    </location>
</feature>
<dbReference type="EMBL" id="AP011947">
    <property type="protein sequence ID" value="BAM40476.1"/>
    <property type="molecule type" value="Genomic_DNA"/>
</dbReference>
<dbReference type="AlphaFoldDB" id="J4C3I0"/>
<dbReference type="OrthoDB" id="361830at2759"/>
<organism evidence="5 6">
    <name type="scientific">Theileria orientalis strain Shintoku</name>
    <dbReference type="NCBI Taxonomy" id="869250"/>
    <lineage>
        <taxon>Eukaryota</taxon>
        <taxon>Sar</taxon>
        <taxon>Alveolata</taxon>
        <taxon>Apicomplexa</taxon>
        <taxon>Aconoidasida</taxon>
        <taxon>Piroplasmida</taxon>
        <taxon>Theileriidae</taxon>
        <taxon>Theileria</taxon>
    </lineage>
</organism>
<name>J4C3I0_THEOR</name>
<dbReference type="VEuPathDB" id="PiroplasmaDB:TOT_020000732"/>
<reference evidence="5 6" key="1">
    <citation type="journal article" date="2012" name="MBio">
        <title>Comparative genome analysis of three eukaryotic parasites with differing abilities to transform leukocytes reveals key mediators of Theileria-induced leukocyte transformation.</title>
        <authorList>
            <person name="Hayashida K."/>
            <person name="Hara Y."/>
            <person name="Abe T."/>
            <person name="Yamasaki C."/>
            <person name="Toyoda A."/>
            <person name="Kosuge T."/>
            <person name="Suzuki Y."/>
            <person name="Sato Y."/>
            <person name="Kawashima S."/>
            <person name="Katayama T."/>
            <person name="Wakaguri H."/>
            <person name="Inoue N."/>
            <person name="Homma K."/>
            <person name="Tada-Umezaki M."/>
            <person name="Yagi Y."/>
            <person name="Fujii Y."/>
            <person name="Habara T."/>
            <person name="Kanehisa M."/>
            <person name="Watanabe H."/>
            <person name="Ito K."/>
            <person name="Gojobori T."/>
            <person name="Sugawara H."/>
            <person name="Imanishi T."/>
            <person name="Weir W."/>
            <person name="Gardner M."/>
            <person name="Pain A."/>
            <person name="Shiels B."/>
            <person name="Hattori M."/>
            <person name="Nene V."/>
            <person name="Sugimoto C."/>
        </authorList>
    </citation>
    <scope>NUCLEOTIDE SEQUENCE [LARGE SCALE GENOMIC DNA]</scope>
    <source>
        <strain evidence="5 6">Shintoku</strain>
    </source>
</reference>
<keyword evidence="6" id="KW-1185">Reference proteome</keyword>
<dbReference type="SUPFAM" id="SSF48403">
    <property type="entry name" value="Ankyrin repeat"/>
    <property type="match status" value="1"/>
</dbReference>
<feature type="repeat" description="ANK" evidence="3">
    <location>
        <begin position="186"/>
        <end position="206"/>
    </location>
</feature>
<evidence type="ECO:0000256" key="3">
    <source>
        <dbReference type="PROSITE-ProRule" id="PRU00023"/>
    </source>
</evidence>
<dbReference type="Gene3D" id="1.25.40.20">
    <property type="entry name" value="Ankyrin repeat-containing domain"/>
    <property type="match status" value="2"/>
</dbReference>
<dbReference type="SMART" id="SM00248">
    <property type="entry name" value="ANK"/>
    <property type="match status" value="3"/>
</dbReference>
<dbReference type="InterPro" id="IPR036770">
    <property type="entry name" value="Ankyrin_rpt-contain_sf"/>
</dbReference>
<keyword evidence="5" id="KW-0808">Transferase</keyword>
<dbReference type="GO" id="GO:0016301">
    <property type="term" value="F:kinase activity"/>
    <property type="evidence" value="ECO:0007669"/>
    <property type="project" value="UniProtKB-KW"/>
</dbReference>
<dbReference type="STRING" id="869250.J4C3I0"/>
<evidence type="ECO:0000313" key="5">
    <source>
        <dbReference type="EMBL" id="BAM40476.1"/>
    </source>
</evidence>
<protein>
    <submittedName>
        <fullName evidence="5">Serine/threonine-protein kinase ripk4</fullName>
    </submittedName>
</protein>
<dbReference type="Proteomes" id="UP000003786">
    <property type="component" value="Chromosome 2"/>
</dbReference>
<accession>J4C3I0</accession>
<dbReference type="InterPro" id="IPR002110">
    <property type="entry name" value="Ankyrin_rpt"/>
</dbReference>
<keyword evidence="2 3" id="KW-0040">ANK repeat</keyword>
<dbReference type="PROSITE" id="PS50088">
    <property type="entry name" value="ANK_REPEAT"/>
    <property type="match status" value="2"/>
</dbReference>
<dbReference type="KEGG" id="tot:TOT_020000732"/>
<sequence length="284" mass="32234">MVARNGGNYRLVNSPMSLNLFLKMSALHNLSRANNCVLLEKLLDGFHKKNSKMAEKTAKTTKSRPRGPKVDSEEDEEGELQFGSNHVNSGLHNLNRRENMNNIFLKPRKTVEDLSLLETAEEQKDSIEDVADAKLEKAGFKLDSSFIDKRDSFDRTPLHLACYEGHAEAAKLLIKYGANVQSHAKNGMTCLHFASQKGHLEVIKLLHFAISNGHVECAIFLINKGARQKYNKKGELPLDMASDDVKSKLEEGLKDRFTRFENDVPKKRKVHKQTVKFYKRRKGQ</sequence>
<evidence type="ECO:0000256" key="2">
    <source>
        <dbReference type="ARBA" id="ARBA00023043"/>
    </source>
</evidence>
<proteinExistence type="predicted"/>
<dbReference type="PANTHER" id="PTHR24171">
    <property type="entry name" value="ANKYRIN REPEAT DOMAIN-CONTAINING PROTEIN 39-RELATED"/>
    <property type="match status" value="1"/>
</dbReference>
<evidence type="ECO:0000256" key="1">
    <source>
        <dbReference type="ARBA" id="ARBA00022737"/>
    </source>
</evidence>
<evidence type="ECO:0000256" key="4">
    <source>
        <dbReference type="SAM" id="MobiDB-lite"/>
    </source>
</evidence>
<feature type="region of interest" description="Disordered" evidence="4">
    <location>
        <begin position="51"/>
        <end position="93"/>
    </location>
</feature>
<feature type="compositionally biased region" description="Polar residues" evidence="4">
    <location>
        <begin position="82"/>
        <end position="92"/>
    </location>
</feature>